<evidence type="ECO:0000256" key="4">
    <source>
        <dbReference type="ARBA" id="ARBA00022989"/>
    </source>
</evidence>
<protein>
    <submittedName>
        <fullName evidence="8">MFS transporter</fullName>
    </submittedName>
</protein>
<keyword evidence="5 6" id="KW-0472">Membrane</keyword>
<feature type="transmembrane region" description="Helical" evidence="6">
    <location>
        <begin position="389"/>
        <end position="411"/>
    </location>
</feature>
<feature type="transmembrane region" description="Helical" evidence="6">
    <location>
        <begin position="78"/>
        <end position="95"/>
    </location>
</feature>
<feature type="transmembrane region" description="Helical" evidence="6">
    <location>
        <begin position="228"/>
        <end position="254"/>
    </location>
</feature>
<dbReference type="Gene3D" id="1.20.1250.20">
    <property type="entry name" value="MFS general substrate transporter like domains"/>
    <property type="match status" value="1"/>
</dbReference>
<keyword evidence="2" id="KW-0813">Transport</keyword>
<feature type="transmembrane region" description="Helical" evidence="6">
    <location>
        <begin position="516"/>
        <end position="536"/>
    </location>
</feature>
<feature type="transmembrane region" description="Helical" evidence="6">
    <location>
        <begin position="39"/>
        <end position="58"/>
    </location>
</feature>
<accession>A0AB39KQ62</accession>
<keyword evidence="3 6" id="KW-0812">Transmembrane</keyword>
<dbReference type="SUPFAM" id="SSF103473">
    <property type="entry name" value="MFS general substrate transporter"/>
    <property type="match status" value="1"/>
</dbReference>
<feature type="transmembrane region" description="Helical" evidence="6">
    <location>
        <begin position="364"/>
        <end position="383"/>
    </location>
</feature>
<evidence type="ECO:0000256" key="5">
    <source>
        <dbReference type="ARBA" id="ARBA00023136"/>
    </source>
</evidence>
<dbReference type="GO" id="GO:0016020">
    <property type="term" value="C:membrane"/>
    <property type="evidence" value="ECO:0007669"/>
    <property type="project" value="UniProtKB-SubCell"/>
</dbReference>
<sequence length="556" mass="59410">MSRGHHLPWSEYFATLQPHERPQFPGSPATPDHPPARRLAYAATGVLVAITGSLGNAVVTANLPQLAGALGATTTEAAWLPVIFVMTNACMNLLLIKFRMQYGLQLFTKMILGVFVLVSLGNLFISSFTSALVLRAVAGMCAAGMSTLGFLYLIQSFPAAHRLKGLIIGIGLSSFALPLARIFSSHLLDLDQWRAMHMFELGLALASLAAVFALRLPPSERLKAYDRLDFVTFALFAPGVAMLCAVLGLGRIVWWTEAAWIGWALAASMILLSAALIIEFNRKHPLINLHWMASGDIIRLVLAILLVRIVLSEQTSGAVGFLQQVGLGPDQMHGLFWVILAAMVAGTLTSAFTLNMTKLNKPIAIALGLIALGAFIDSHATVLTRPHNLFLTQSLLAFASAFFIGPALLIGISQVMAKGPQTLVSFIVLFSIAQNVGGLAGGAIVGTVQVLREKFHSSQLTETVSLGDPEVVLRLQQLSGAYGRVIVDPAARNLEGMKLLSQQIAQQANVLAYNDVFLLIAVAAATGSLWVTLVHLRSRIAARRAAAMAAAEAATD</sequence>
<organism evidence="8">
    <name type="scientific">Caulobacter sp. 73W</name>
    <dbReference type="NCBI Taxonomy" id="3161137"/>
    <lineage>
        <taxon>Bacteria</taxon>
        <taxon>Pseudomonadati</taxon>
        <taxon>Pseudomonadota</taxon>
        <taxon>Alphaproteobacteria</taxon>
        <taxon>Caulobacterales</taxon>
        <taxon>Caulobacteraceae</taxon>
        <taxon>Caulobacter</taxon>
    </lineage>
</organism>
<dbReference type="RefSeq" id="WP_369058300.1">
    <property type="nucleotide sequence ID" value="NZ_CP158375.1"/>
</dbReference>
<feature type="transmembrane region" description="Helical" evidence="6">
    <location>
        <begin position="107"/>
        <end position="126"/>
    </location>
</feature>
<feature type="transmembrane region" description="Helical" evidence="6">
    <location>
        <begin position="132"/>
        <end position="154"/>
    </location>
</feature>
<gene>
    <name evidence="8" type="ORF">ABOZ73_11560</name>
</gene>
<feature type="domain" description="Major facilitator superfamily (MFS) profile" evidence="7">
    <location>
        <begin position="41"/>
        <end position="539"/>
    </location>
</feature>
<dbReference type="InterPro" id="IPR036259">
    <property type="entry name" value="MFS_trans_sf"/>
</dbReference>
<name>A0AB39KQ62_9CAUL</name>
<reference evidence="8" key="1">
    <citation type="submission" date="2024-06" db="EMBL/GenBank/DDBJ databases">
        <title>Caulobacter inopinatus, sp. nov.</title>
        <authorList>
            <person name="Donachie S.P."/>
        </authorList>
    </citation>
    <scope>NUCLEOTIDE SEQUENCE</scope>
    <source>
        <strain evidence="8">73W</strain>
    </source>
</reference>
<evidence type="ECO:0000256" key="3">
    <source>
        <dbReference type="ARBA" id="ARBA00022692"/>
    </source>
</evidence>
<comment type="subcellular location">
    <subcellularLocation>
        <location evidence="1">Membrane</location>
        <topology evidence="1">Multi-pass membrane protein</topology>
    </subcellularLocation>
</comment>
<dbReference type="GO" id="GO:0022857">
    <property type="term" value="F:transmembrane transporter activity"/>
    <property type="evidence" value="ECO:0007669"/>
    <property type="project" value="InterPro"/>
</dbReference>
<feature type="transmembrane region" description="Helical" evidence="6">
    <location>
        <begin position="260"/>
        <end position="278"/>
    </location>
</feature>
<feature type="transmembrane region" description="Helical" evidence="6">
    <location>
        <begin position="166"/>
        <end position="183"/>
    </location>
</feature>
<evidence type="ECO:0000259" key="7">
    <source>
        <dbReference type="PROSITE" id="PS50850"/>
    </source>
</evidence>
<dbReference type="PANTHER" id="PTHR42718:SF9">
    <property type="entry name" value="MAJOR FACILITATOR SUPERFAMILY MULTIDRUG TRANSPORTER MFSC"/>
    <property type="match status" value="1"/>
</dbReference>
<feature type="transmembrane region" description="Helical" evidence="6">
    <location>
        <begin position="331"/>
        <end position="352"/>
    </location>
</feature>
<evidence type="ECO:0000313" key="8">
    <source>
        <dbReference type="EMBL" id="XDO95451.1"/>
    </source>
</evidence>
<feature type="transmembrane region" description="Helical" evidence="6">
    <location>
        <begin position="195"/>
        <end position="216"/>
    </location>
</feature>
<dbReference type="PROSITE" id="PS50850">
    <property type="entry name" value="MFS"/>
    <property type="match status" value="1"/>
</dbReference>
<evidence type="ECO:0000256" key="2">
    <source>
        <dbReference type="ARBA" id="ARBA00022448"/>
    </source>
</evidence>
<evidence type="ECO:0000256" key="1">
    <source>
        <dbReference type="ARBA" id="ARBA00004141"/>
    </source>
</evidence>
<dbReference type="EMBL" id="CP158375">
    <property type="protein sequence ID" value="XDO95451.1"/>
    <property type="molecule type" value="Genomic_DNA"/>
</dbReference>
<dbReference type="PANTHER" id="PTHR42718">
    <property type="entry name" value="MAJOR FACILITATOR SUPERFAMILY MULTIDRUG TRANSPORTER MFSC"/>
    <property type="match status" value="1"/>
</dbReference>
<dbReference type="AlphaFoldDB" id="A0AB39KQ62"/>
<proteinExistence type="predicted"/>
<evidence type="ECO:0000256" key="6">
    <source>
        <dbReference type="SAM" id="Phobius"/>
    </source>
</evidence>
<feature type="transmembrane region" description="Helical" evidence="6">
    <location>
        <begin position="423"/>
        <end position="445"/>
    </location>
</feature>
<dbReference type="InterPro" id="IPR020846">
    <property type="entry name" value="MFS_dom"/>
</dbReference>
<keyword evidence="4 6" id="KW-1133">Transmembrane helix</keyword>